<evidence type="ECO:0000313" key="3">
    <source>
        <dbReference type="Proteomes" id="UP001610335"/>
    </source>
</evidence>
<accession>A0ABR4HI74</accession>
<evidence type="ECO:0000313" key="2">
    <source>
        <dbReference type="EMBL" id="KAL2815025.1"/>
    </source>
</evidence>
<gene>
    <name evidence="2" type="ORF">BDW59DRAFT_166939</name>
</gene>
<feature type="compositionally biased region" description="Low complexity" evidence="1">
    <location>
        <begin position="1"/>
        <end position="32"/>
    </location>
</feature>
<sequence length="244" mass="27527">MKAAAAASFSSAWAQASPSASHSNGSSSGEAKSQQDLTNSMAWEAIGGDFLLCNNPPEWCATVGDFYNWRVIEQNGVLPLYKVLSLFDGFDGIRHRFEASAQDKYEPNRWVRFKFELFDRTTQNPLALYKDDKLLWEHLNTEFSKLRMASHPLTGIERIYWRMSPRRIALYAVTALQGAQGPGRCGIISLEVKIRIPDTPTFWILRANIYWYQGLQLFDSTPSLILSFLGSNSTSLSFLIGKEI</sequence>
<name>A0ABR4HI74_9EURO</name>
<organism evidence="2 3">
    <name type="scientific">Aspergillus cavernicola</name>
    <dbReference type="NCBI Taxonomy" id="176166"/>
    <lineage>
        <taxon>Eukaryota</taxon>
        <taxon>Fungi</taxon>
        <taxon>Dikarya</taxon>
        <taxon>Ascomycota</taxon>
        <taxon>Pezizomycotina</taxon>
        <taxon>Eurotiomycetes</taxon>
        <taxon>Eurotiomycetidae</taxon>
        <taxon>Eurotiales</taxon>
        <taxon>Aspergillaceae</taxon>
        <taxon>Aspergillus</taxon>
        <taxon>Aspergillus subgen. Nidulantes</taxon>
    </lineage>
</organism>
<proteinExistence type="predicted"/>
<dbReference type="EMBL" id="JBFXLS010000117">
    <property type="protein sequence ID" value="KAL2815025.1"/>
    <property type="molecule type" value="Genomic_DNA"/>
</dbReference>
<feature type="region of interest" description="Disordered" evidence="1">
    <location>
        <begin position="1"/>
        <end position="34"/>
    </location>
</feature>
<evidence type="ECO:0000256" key="1">
    <source>
        <dbReference type="SAM" id="MobiDB-lite"/>
    </source>
</evidence>
<protein>
    <submittedName>
        <fullName evidence="2">Uncharacterized protein</fullName>
    </submittedName>
</protein>
<keyword evidence="3" id="KW-1185">Reference proteome</keyword>
<reference evidence="2 3" key="1">
    <citation type="submission" date="2024-07" db="EMBL/GenBank/DDBJ databases">
        <title>Section-level genome sequencing and comparative genomics of Aspergillus sections Usti and Cavernicolus.</title>
        <authorList>
            <consortium name="Lawrence Berkeley National Laboratory"/>
            <person name="Nybo J.L."/>
            <person name="Vesth T.C."/>
            <person name="Theobald S."/>
            <person name="Frisvad J.C."/>
            <person name="Larsen T.O."/>
            <person name="Kjaerboelling I."/>
            <person name="Rothschild-Mancinelli K."/>
            <person name="Lyhne E.K."/>
            <person name="Kogle M.E."/>
            <person name="Barry K."/>
            <person name="Clum A."/>
            <person name="Na H."/>
            <person name="Ledsgaard L."/>
            <person name="Lin J."/>
            <person name="Lipzen A."/>
            <person name="Kuo A."/>
            <person name="Riley R."/>
            <person name="Mondo S."/>
            <person name="LaButti K."/>
            <person name="Haridas S."/>
            <person name="Pangalinan J."/>
            <person name="Salamov A.A."/>
            <person name="Simmons B.A."/>
            <person name="Magnuson J.K."/>
            <person name="Chen J."/>
            <person name="Drula E."/>
            <person name="Henrissat B."/>
            <person name="Wiebenga A."/>
            <person name="Lubbers R.J."/>
            <person name="Gomes A.C."/>
            <person name="Makela M.R."/>
            <person name="Stajich J."/>
            <person name="Grigoriev I.V."/>
            <person name="Mortensen U.H."/>
            <person name="De vries R.P."/>
            <person name="Baker S.E."/>
            <person name="Andersen M.R."/>
        </authorList>
    </citation>
    <scope>NUCLEOTIDE SEQUENCE [LARGE SCALE GENOMIC DNA]</scope>
    <source>
        <strain evidence="2 3">CBS 600.67</strain>
    </source>
</reference>
<dbReference type="Proteomes" id="UP001610335">
    <property type="component" value="Unassembled WGS sequence"/>
</dbReference>
<comment type="caution">
    <text evidence="2">The sequence shown here is derived from an EMBL/GenBank/DDBJ whole genome shotgun (WGS) entry which is preliminary data.</text>
</comment>